<evidence type="ECO:0000313" key="4">
    <source>
        <dbReference type="EMBL" id="KAK8400600.1"/>
    </source>
</evidence>
<evidence type="ECO:0000256" key="2">
    <source>
        <dbReference type="SAM" id="MobiDB-lite"/>
    </source>
</evidence>
<dbReference type="Proteomes" id="UP001487740">
    <property type="component" value="Unassembled WGS sequence"/>
</dbReference>
<comment type="caution">
    <text evidence="4">The sequence shown here is derived from an EMBL/GenBank/DDBJ whole genome shotgun (WGS) entry which is preliminary data.</text>
</comment>
<dbReference type="InterPro" id="IPR001878">
    <property type="entry name" value="Znf_CCHC"/>
</dbReference>
<protein>
    <recommendedName>
        <fullName evidence="3">CCHC-type domain-containing protein</fullName>
    </recommendedName>
</protein>
<accession>A0AAW0UKJ6</accession>
<reference evidence="4 5" key="1">
    <citation type="submission" date="2023-03" db="EMBL/GenBank/DDBJ databases">
        <title>High-quality genome of Scylla paramamosain provides insights in environmental adaptation.</title>
        <authorList>
            <person name="Zhang L."/>
        </authorList>
    </citation>
    <scope>NUCLEOTIDE SEQUENCE [LARGE SCALE GENOMIC DNA]</scope>
    <source>
        <strain evidence="4">LZ_2023a</strain>
        <tissue evidence="4">Muscle</tissue>
    </source>
</reference>
<dbReference type="PANTHER" id="PTHR19963">
    <property type="entry name" value="CCHC-TYPE DOMAIN-CONTAINING PROTEIN"/>
    <property type="match status" value="1"/>
</dbReference>
<sequence>MAVVNALAAKVDNLSETVYALSNQFATFKKKLQQTVSGGTPPVALTPCPAGHGSHTTTPGPLGDGSCWKAFLDTTDTAVLFGEHASTQVQGGRLDYLALINMPTYTGETLLVRSLLSNHFALETTFLVQSAPAVPRKCLMVSPSRMAGLVVHVVAWYSAVKGSFADAEALYDGLLHTIEGFIATPRVLARTHAPRSTLLDLCYQPCYEALTRLAQDLEVLVRRAYPEASEEMITILLRDQFVDAIDNQQLRIYIQQAHPKDLQEALARGLEMESFLRTTRERPSGNYVPQRVKAKKGAVQKAYSSPSPPLGEFRGKCYSCGQQGHTKRYCPQGLSSGKAVNGRAGQYQYKPCCWNCGQGHKTAECALVSPRDSKEAGGKRKEAGGRGRAPAREPETPVRLSCRAEGARTVQMTSSSAFRIQMTSIPQQLCSCLQLCLHLPNHQQLCSHLQLCLHLPSHQQLCNHLQPCLPFPIHQQLCSCLQCCLHLPNHLQHPSHHHHQLSSKKSQQRAHPNSCK</sequence>
<dbReference type="Gene3D" id="4.10.60.10">
    <property type="entry name" value="Zinc finger, CCHC-type"/>
    <property type="match status" value="1"/>
</dbReference>
<dbReference type="AlphaFoldDB" id="A0AAW0UKJ6"/>
<organism evidence="4 5">
    <name type="scientific">Scylla paramamosain</name>
    <name type="common">Mud crab</name>
    <dbReference type="NCBI Taxonomy" id="85552"/>
    <lineage>
        <taxon>Eukaryota</taxon>
        <taxon>Metazoa</taxon>
        <taxon>Ecdysozoa</taxon>
        <taxon>Arthropoda</taxon>
        <taxon>Crustacea</taxon>
        <taxon>Multicrustacea</taxon>
        <taxon>Malacostraca</taxon>
        <taxon>Eumalacostraca</taxon>
        <taxon>Eucarida</taxon>
        <taxon>Decapoda</taxon>
        <taxon>Pleocyemata</taxon>
        <taxon>Brachyura</taxon>
        <taxon>Eubrachyura</taxon>
        <taxon>Portunoidea</taxon>
        <taxon>Portunidae</taxon>
        <taxon>Portuninae</taxon>
        <taxon>Scylla</taxon>
    </lineage>
</organism>
<keyword evidence="1" id="KW-0863">Zinc-finger</keyword>
<evidence type="ECO:0000259" key="3">
    <source>
        <dbReference type="PROSITE" id="PS50158"/>
    </source>
</evidence>
<keyword evidence="1" id="KW-0862">Zinc</keyword>
<feature type="region of interest" description="Disordered" evidence="2">
    <location>
        <begin position="369"/>
        <end position="396"/>
    </location>
</feature>
<evidence type="ECO:0000313" key="5">
    <source>
        <dbReference type="Proteomes" id="UP001487740"/>
    </source>
</evidence>
<dbReference type="InterPro" id="IPR036875">
    <property type="entry name" value="Znf_CCHC_sf"/>
</dbReference>
<keyword evidence="1" id="KW-0479">Metal-binding</keyword>
<dbReference type="EMBL" id="JARAKH010000010">
    <property type="protein sequence ID" value="KAK8400600.1"/>
    <property type="molecule type" value="Genomic_DNA"/>
</dbReference>
<feature type="region of interest" description="Disordered" evidence="2">
    <location>
        <begin position="495"/>
        <end position="516"/>
    </location>
</feature>
<gene>
    <name evidence="4" type="ORF">O3P69_003341</name>
</gene>
<dbReference type="PANTHER" id="PTHR19963:SF30">
    <property type="entry name" value="ENDONUCLEASE_EXONUCLEASE_PHOSPHATASE DOMAIN-CONTAINING PROTEIN"/>
    <property type="match status" value="1"/>
</dbReference>
<dbReference type="GO" id="GO:0003676">
    <property type="term" value="F:nucleic acid binding"/>
    <property type="evidence" value="ECO:0007669"/>
    <property type="project" value="InterPro"/>
</dbReference>
<feature type="domain" description="CCHC-type" evidence="3">
    <location>
        <begin position="316"/>
        <end position="332"/>
    </location>
</feature>
<feature type="compositionally biased region" description="Basic and acidic residues" evidence="2">
    <location>
        <begin position="371"/>
        <end position="396"/>
    </location>
</feature>
<dbReference type="SMART" id="SM00343">
    <property type="entry name" value="ZnF_C2HC"/>
    <property type="match status" value="2"/>
</dbReference>
<dbReference type="PROSITE" id="PS50158">
    <property type="entry name" value="ZF_CCHC"/>
    <property type="match status" value="1"/>
</dbReference>
<feature type="compositionally biased region" description="Basic residues" evidence="2">
    <location>
        <begin position="495"/>
        <end position="508"/>
    </location>
</feature>
<dbReference type="SUPFAM" id="SSF57756">
    <property type="entry name" value="Retrovirus zinc finger-like domains"/>
    <property type="match status" value="1"/>
</dbReference>
<name>A0AAW0UKJ6_SCYPA</name>
<dbReference type="GO" id="GO:0008270">
    <property type="term" value="F:zinc ion binding"/>
    <property type="evidence" value="ECO:0007669"/>
    <property type="project" value="UniProtKB-KW"/>
</dbReference>
<keyword evidence="5" id="KW-1185">Reference proteome</keyword>
<evidence type="ECO:0000256" key="1">
    <source>
        <dbReference type="PROSITE-ProRule" id="PRU00047"/>
    </source>
</evidence>
<proteinExistence type="predicted"/>